<dbReference type="InterPro" id="IPR000073">
    <property type="entry name" value="AB_hydrolase_1"/>
</dbReference>
<gene>
    <name evidence="2" type="ORF">HY834_14040</name>
</gene>
<proteinExistence type="predicted"/>
<name>A0A933L4S5_9HYPH</name>
<dbReference type="InterPro" id="IPR050266">
    <property type="entry name" value="AB_hydrolase_sf"/>
</dbReference>
<organism evidence="2 3">
    <name type="scientific">Devosia nanyangense</name>
    <dbReference type="NCBI Taxonomy" id="1228055"/>
    <lineage>
        <taxon>Bacteria</taxon>
        <taxon>Pseudomonadati</taxon>
        <taxon>Pseudomonadota</taxon>
        <taxon>Alphaproteobacteria</taxon>
        <taxon>Hyphomicrobiales</taxon>
        <taxon>Devosiaceae</taxon>
        <taxon>Devosia</taxon>
    </lineage>
</organism>
<protein>
    <submittedName>
        <fullName evidence="2">Alpha/beta hydrolase</fullName>
    </submittedName>
</protein>
<reference evidence="2" key="1">
    <citation type="submission" date="2020-07" db="EMBL/GenBank/DDBJ databases">
        <title>Huge and variable diversity of episymbiotic CPR bacteria and DPANN archaea in groundwater ecosystems.</title>
        <authorList>
            <person name="He C.Y."/>
            <person name="Keren R."/>
            <person name="Whittaker M."/>
            <person name="Farag I.F."/>
            <person name="Doudna J."/>
            <person name="Cate J.H.D."/>
            <person name="Banfield J.F."/>
        </authorList>
    </citation>
    <scope>NUCLEOTIDE SEQUENCE</scope>
    <source>
        <strain evidence="2">NC_groundwater_1586_Pr3_B-0.1um_66_15</strain>
    </source>
</reference>
<evidence type="ECO:0000313" key="2">
    <source>
        <dbReference type="EMBL" id="MBI4922863.1"/>
    </source>
</evidence>
<evidence type="ECO:0000259" key="1">
    <source>
        <dbReference type="Pfam" id="PF12697"/>
    </source>
</evidence>
<keyword evidence="2" id="KW-0378">Hydrolase</keyword>
<feature type="domain" description="AB hydrolase-1" evidence="1">
    <location>
        <begin position="30"/>
        <end position="263"/>
    </location>
</feature>
<dbReference type="Pfam" id="PF12697">
    <property type="entry name" value="Abhydrolase_6"/>
    <property type="match status" value="1"/>
</dbReference>
<dbReference type="AlphaFoldDB" id="A0A933L4S5"/>
<comment type="caution">
    <text evidence="2">The sequence shown here is derived from an EMBL/GenBank/DDBJ whole genome shotgun (WGS) entry which is preliminary data.</text>
</comment>
<dbReference type="InterPro" id="IPR029058">
    <property type="entry name" value="AB_hydrolase_fold"/>
</dbReference>
<sequence length="288" mass="30914">MPARLQNDFTLRTRHARLRISDSGGDGTPILLLHGTGSTRHAFRKQFESALTSRHRLVAPDLPGHGESTDAAAPELDYTLGGFTGTVANVIESLGLNKVVVYGWSLGGHIGIELLQNPAVAGLMIGGAPPTSKGPLGMLRAFQPSWDMLLASKERYSDRDVLRFHELCFPHGSDPVLAEAVRRADGRARSILVKSLMRGDGSDQRRAVEEAHVPVAIVNGRGEPFVRLGYLDGIHSPALWKGAPQVIDGAGHAPFWDQPVIFNALLGQFTADAAAFAERAPVRAARSA</sequence>
<dbReference type="PRINTS" id="PR00111">
    <property type="entry name" value="ABHYDROLASE"/>
</dbReference>
<evidence type="ECO:0000313" key="3">
    <source>
        <dbReference type="Proteomes" id="UP000782610"/>
    </source>
</evidence>
<accession>A0A933L4S5</accession>
<dbReference type="GO" id="GO:0016787">
    <property type="term" value="F:hydrolase activity"/>
    <property type="evidence" value="ECO:0007669"/>
    <property type="project" value="UniProtKB-KW"/>
</dbReference>
<dbReference type="Proteomes" id="UP000782610">
    <property type="component" value="Unassembled WGS sequence"/>
</dbReference>
<dbReference type="EMBL" id="JACRAF010000039">
    <property type="protein sequence ID" value="MBI4922863.1"/>
    <property type="molecule type" value="Genomic_DNA"/>
</dbReference>
<dbReference type="Gene3D" id="3.40.50.1820">
    <property type="entry name" value="alpha/beta hydrolase"/>
    <property type="match status" value="1"/>
</dbReference>
<dbReference type="PANTHER" id="PTHR43798">
    <property type="entry name" value="MONOACYLGLYCEROL LIPASE"/>
    <property type="match status" value="1"/>
</dbReference>
<dbReference type="SUPFAM" id="SSF53474">
    <property type="entry name" value="alpha/beta-Hydrolases"/>
    <property type="match status" value="1"/>
</dbReference>